<reference evidence="1" key="1">
    <citation type="journal article" date="2015" name="Nature">
        <title>Complex archaea that bridge the gap between prokaryotes and eukaryotes.</title>
        <authorList>
            <person name="Spang A."/>
            <person name="Saw J.H."/>
            <person name="Jorgensen S.L."/>
            <person name="Zaremba-Niedzwiedzka K."/>
            <person name="Martijn J."/>
            <person name="Lind A.E."/>
            <person name="van Eijk R."/>
            <person name="Schleper C."/>
            <person name="Guy L."/>
            <person name="Ettema T.J."/>
        </authorList>
    </citation>
    <scope>NUCLEOTIDE SEQUENCE</scope>
</reference>
<dbReference type="EMBL" id="LAZR01029675">
    <property type="protein sequence ID" value="KKL58866.1"/>
    <property type="molecule type" value="Genomic_DNA"/>
</dbReference>
<organism evidence="1">
    <name type="scientific">marine sediment metagenome</name>
    <dbReference type="NCBI Taxonomy" id="412755"/>
    <lineage>
        <taxon>unclassified sequences</taxon>
        <taxon>metagenomes</taxon>
        <taxon>ecological metagenomes</taxon>
    </lineage>
</organism>
<accession>A0A0F9DYI5</accession>
<comment type="caution">
    <text evidence="1">The sequence shown here is derived from an EMBL/GenBank/DDBJ whole genome shotgun (WGS) entry which is preliminary data.</text>
</comment>
<gene>
    <name evidence="1" type="ORF">LCGC14_2221100</name>
</gene>
<sequence length="83" mass="9417">MIQIGIEIKEADWAMFYAKFSAKSPMPLVSVFDGGTIPEYKTELEHVNAWVKDKLARVEKFGGNLLKLEVPSEYDAKIIRKGE</sequence>
<evidence type="ECO:0000313" key="1">
    <source>
        <dbReference type="EMBL" id="KKL58866.1"/>
    </source>
</evidence>
<dbReference type="AlphaFoldDB" id="A0A0F9DYI5"/>
<proteinExistence type="predicted"/>
<protein>
    <submittedName>
        <fullName evidence="1">Uncharacterized protein</fullName>
    </submittedName>
</protein>
<name>A0A0F9DYI5_9ZZZZ</name>